<keyword evidence="4 8" id="KW-0812">Transmembrane</keyword>
<dbReference type="Pfam" id="PF02386">
    <property type="entry name" value="TrkH"/>
    <property type="match status" value="1"/>
</dbReference>
<feature type="transmembrane region" description="Helical" evidence="8">
    <location>
        <begin position="81"/>
        <end position="111"/>
    </location>
</feature>
<comment type="caution">
    <text evidence="9">The sequence shown here is derived from an EMBL/GenBank/DDBJ whole genome shotgun (WGS) entry which is preliminary data.</text>
</comment>
<evidence type="ECO:0000313" key="9">
    <source>
        <dbReference type="EMBL" id="MBE3639038.1"/>
    </source>
</evidence>
<name>A0A8J6Z012_9RHOB</name>
<feature type="transmembrane region" description="Helical" evidence="8">
    <location>
        <begin position="302"/>
        <end position="334"/>
    </location>
</feature>
<dbReference type="GO" id="GO:0008324">
    <property type="term" value="F:monoatomic cation transmembrane transporter activity"/>
    <property type="evidence" value="ECO:0007669"/>
    <property type="project" value="InterPro"/>
</dbReference>
<dbReference type="EMBL" id="JACVXA010000037">
    <property type="protein sequence ID" value="MBE3639038.1"/>
    <property type="molecule type" value="Genomic_DNA"/>
</dbReference>
<feature type="transmembrane region" description="Helical" evidence="8">
    <location>
        <begin position="165"/>
        <end position="184"/>
    </location>
</feature>
<dbReference type="GO" id="GO:0005886">
    <property type="term" value="C:plasma membrane"/>
    <property type="evidence" value="ECO:0007669"/>
    <property type="project" value="UniProtKB-SubCell"/>
</dbReference>
<protein>
    <submittedName>
        <fullName evidence="9">Ktr system potassium transporter B</fullName>
    </submittedName>
</protein>
<feature type="transmembrane region" description="Helical" evidence="8">
    <location>
        <begin position="50"/>
        <end position="69"/>
    </location>
</feature>
<accession>A0A8J6Z012</accession>
<dbReference type="PANTHER" id="PTHR32024">
    <property type="entry name" value="TRK SYSTEM POTASSIUM UPTAKE PROTEIN TRKG-RELATED"/>
    <property type="match status" value="1"/>
</dbReference>
<feature type="transmembrane region" description="Helical" evidence="8">
    <location>
        <begin position="21"/>
        <end position="38"/>
    </location>
</feature>
<evidence type="ECO:0000256" key="6">
    <source>
        <dbReference type="ARBA" id="ARBA00023065"/>
    </source>
</evidence>
<evidence type="ECO:0000256" key="3">
    <source>
        <dbReference type="ARBA" id="ARBA00022475"/>
    </source>
</evidence>
<feature type="transmembrane region" description="Helical" evidence="8">
    <location>
        <begin position="411"/>
        <end position="433"/>
    </location>
</feature>
<gene>
    <name evidence="9" type="ORF">ICN82_12580</name>
</gene>
<proteinExistence type="predicted"/>
<feature type="transmembrane region" description="Helical" evidence="8">
    <location>
        <begin position="231"/>
        <end position="252"/>
    </location>
</feature>
<keyword evidence="10" id="KW-1185">Reference proteome</keyword>
<evidence type="ECO:0000313" key="10">
    <source>
        <dbReference type="Proteomes" id="UP000609121"/>
    </source>
</evidence>
<keyword evidence="6" id="KW-0406">Ion transport</keyword>
<keyword evidence="5 8" id="KW-1133">Transmembrane helix</keyword>
<feature type="transmembrane region" description="Helical" evidence="8">
    <location>
        <begin position="355"/>
        <end position="375"/>
    </location>
</feature>
<keyword evidence="2" id="KW-0813">Transport</keyword>
<keyword evidence="7 8" id="KW-0472">Membrane</keyword>
<comment type="subcellular location">
    <subcellularLocation>
        <location evidence="1">Cell membrane</location>
        <topology evidence="1">Multi-pass membrane protein</topology>
    </subcellularLocation>
</comment>
<evidence type="ECO:0000256" key="1">
    <source>
        <dbReference type="ARBA" id="ARBA00004651"/>
    </source>
</evidence>
<dbReference type="RefSeq" id="WP_193183291.1">
    <property type="nucleotide sequence ID" value="NZ_JACVXA010000037.1"/>
</dbReference>
<evidence type="ECO:0000256" key="5">
    <source>
        <dbReference type="ARBA" id="ARBA00022989"/>
    </source>
</evidence>
<evidence type="ECO:0000256" key="4">
    <source>
        <dbReference type="ARBA" id="ARBA00022692"/>
    </source>
</evidence>
<dbReference type="PANTHER" id="PTHR32024:SF1">
    <property type="entry name" value="KTR SYSTEM POTASSIUM UPTAKE PROTEIN B"/>
    <property type="match status" value="1"/>
</dbReference>
<feature type="transmembrane region" description="Helical" evidence="8">
    <location>
        <begin position="131"/>
        <end position="156"/>
    </location>
</feature>
<sequence length="449" mass="47885">MALNRHSVPALSRRLTQSPPATLATLYLCFILSGALLLKLPLCHDGSLNWADAIFTSVSAVTVTGLAVVDTGSVFTVAGQMVILLLIQLGGLGLMAFAVLLLVVLGVPVGLPHKMLLREELNQSSYGELGTIVWLVFWVAAISELVGTLLLGFVFVPEFGPARGLWMALFHSVSAFNNAGFALFPDSLMRYVADPVVNLVIPLLILSGGLGFIVLGDLAEQRRWQRLTLHSKLMLSGTLVLVLLAWGLFALLEWSNPGTLGGLEHPLARIGAAWFQAVSPRTAGFNTVDTGQLHDSTMLLTMALMVIGGGSTSTAGGIKVTTVCVLLIATVAFFRRETVMRAFGRSFGPEDVFKVMALATVSAITMMTALFVISISHDGELADLAFEVVSAFGTVGLSRGATGDLDGLGRIVVMILMFLGRVGPLTLGFFLATRGQPRLRYPRGRVYLG</sequence>
<evidence type="ECO:0000256" key="7">
    <source>
        <dbReference type="ARBA" id="ARBA00023136"/>
    </source>
</evidence>
<dbReference type="InterPro" id="IPR003445">
    <property type="entry name" value="Cat_transpt"/>
</dbReference>
<dbReference type="AlphaFoldDB" id="A0A8J6Z012"/>
<reference evidence="9" key="1">
    <citation type="submission" date="2020-09" db="EMBL/GenBank/DDBJ databases">
        <title>A novel bacterium of genus Mangrovicoccus, isolated from South China Sea.</title>
        <authorList>
            <person name="Huang H."/>
            <person name="Mo K."/>
            <person name="Hu Y."/>
        </authorList>
    </citation>
    <scope>NUCLEOTIDE SEQUENCE</scope>
    <source>
        <strain evidence="9">HB182678</strain>
    </source>
</reference>
<evidence type="ECO:0000256" key="2">
    <source>
        <dbReference type="ARBA" id="ARBA00022448"/>
    </source>
</evidence>
<dbReference type="GO" id="GO:0030001">
    <property type="term" value="P:metal ion transport"/>
    <property type="evidence" value="ECO:0007669"/>
    <property type="project" value="UniProtKB-ARBA"/>
</dbReference>
<feature type="transmembrane region" description="Helical" evidence="8">
    <location>
        <begin position="196"/>
        <end position="219"/>
    </location>
</feature>
<dbReference type="Proteomes" id="UP000609121">
    <property type="component" value="Unassembled WGS sequence"/>
</dbReference>
<evidence type="ECO:0000256" key="8">
    <source>
        <dbReference type="SAM" id="Phobius"/>
    </source>
</evidence>
<keyword evidence="3" id="KW-1003">Cell membrane</keyword>
<organism evidence="9 10">
    <name type="scientific">Mangrovicoccus algicola</name>
    <dbReference type="NCBI Taxonomy" id="2771008"/>
    <lineage>
        <taxon>Bacteria</taxon>
        <taxon>Pseudomonadati</taxon>
        <taxon>Pseudomonadota</taxon>
        <taxon>Alphaproteobacteria</taxon>
        <taxon>Rhodobacterales</taxon>
        <taxon>Paracoccaceae</taxon>
        <taxon>Mangrovicoccus</taxon>
    </lineage>
</organism>